<dbReference type="PROSITE" id="PS50878">
    <property type="entry name" value="RT_POL"/>
    <property type="match status" value="1"/>
</dbReference>
<name>A0A9X2Q1H1_9BACT</name>
<dbReference type="InterPro" id="IPR000477">
    <property type="entry name" value="RT_dom"/>
</dbReference>
<organism evidence="3 4">
    <name type="scientific">Salinibacter ruber</name>
    <dbReference type="NCBI Taxonomy" id="146919"/>
    <lineage>
        <taxon>Bacteria</taxon>
        <taxon>Pseudomonadati</taxon>
        <taxon>Rhodothermota</taxon>
        <taxon>Rhodothermia</taxon>
        <taxon>Rhodothermales</taxon>
        <taxon>Salinibacteraceae</taxon>
        <taxon>Salinibacter</taxon>
    </lineage>
</organism>
<dbReference type="Pfam" id="PF08388">
    <property type="entry name" value="GIIM"/>
    <property type="match status" value="1"/>
</dbReference>
<dbReference type="InterPro" id="IPR043502">
    <property type="entry name" value="DNA/RNA_pol_sf"/>
</dbReference>
<dbReference type="GO" id="GO:0003964">
    <property type="term" value="F:RNA-directed DNA polymerase activity"/>
    <property type="evidence" value="ECO:0007669"/>
    <property type="project" value="UniProtKB-KW"/>
</dbReference>
<proteinExistence type="inferred from homology"/>
<dbReference type="InterPro" id="IPR013597">
    <property type="entry name" value="Mat_intron_G2"/>
</dbReference>
<accession>A0A9X2Q1H1</accession>
<comment type="similarity">
    <text evidence="1">Belongs to the bacterial reverse transcriptase family.</text>
</comment>
<evidence type="ECO:0000259" key="2">
    <source>
        <dbReference type="PROSITE" id="PS50878"/>
    </source>
</evidence>
<reference evidence="3" key="1">
    <citation type="submission" date="2022-08" db="EMBL/GenBank/DDBJ databases">
        <title>Genomic Encyclopedia of Type Strains, Phase V (KMG-V): Genome sequencing to study the core and pangenomes of soil and plant-associated prokaryotes.</title>
        <authorList>
            <person name="Whitman W."/>
        </authorList>
    </citation>
    <scope>NUCLEOTIDE SEQUENCE</scope>
    <source>
        <strain evidence="3">0</strain>
    </source>
</reference>
<evidence type="ECO:0000313" key="4">
    <source>
        <dbReference type="Proteomes" id="UP001155027"/>
    </source>
</evidence>
<dbReference type="RefSeq" id="WP_259081084.1">
    <property type="nucleotide sequence ID" value="NZ_JANUAU010000016.1"/>
</dbReference>
<feature type="domain" description="Reverse transcriptase" evidence="2">
    <location>
        <begin position="72"/>
        <end position="319"/>
    </location>
</feature>
<dbReference type="PANTHER" id="PTHR34047:SF8">
    <property type="entry name" value="PROTEIN YKFC"/>
    <property type="match status" value="1"/>
</dbReference>
<dbReference type="Pfam" id="PF00078">
    <property type="entry name" value="RVT_1"/>
    <property type="match status" value="1"/>
</dbReference>
<sequence length="415" mass="48692">MDVDKMQKKLAIWADRDPDHRFYDLYNLLYDEDWLYRAYRAVKSNSGSKTAGIDGLPMSDFEKSLQGNLERLARSLKGETYDPKPVRRTYIPKGDGRKRPLGVPTVRDRIVQEALRMVLEPIYEADFSQYSFGFRPGRSTMDVFQVVKMATAEKHKYFWVIDADIEGFFDNVDHQTLEQIMQSRIKDQQIRDLVWDFLRAGVMEEGTFRHSMLGTPQGGIVSPLLANIYLNELDQWARQFTDRSTSERAKYRRNGEGNWIYVRYADDFLLFSNGKKPEVERMEGRLRNYLDQRLSLQLSPRKTEIVHVNDGFDFLGFHAERRKSGSGGKRTQITIPKEAVEDLKEKVQAATSYSHHEEAIRAKILALNAMIRGWGNYYRHCWKAASRFNDLDYFIWWELWSWIAAKHDLSIKNRR</sequence>
<dbReference type="EMBL" id="JANUAU010000016">
    <property type="protein sequence ID" value="MCS3679272.1"/>
    <property type="molecule type" value="Genomic_DNA"/>
</dbReference>
<keyword evidence="3" id="KW-0808">Transferase</keyword>
<keyword evidence="3" id="KW-0548">Nucleotidyltransferase</keyword>
<dbReference type="AlphaFoldDB" id="A0A9X2Q1H1"/>
<gene>
    <name evidence="3" type="ORF">GGP71_003222</name>
</gene>
<dbReference type="SUPFAM" id="SSF56672">
    <property type="entry name" value="DNA/RNA polymerases"/>
    <property type="match status" value="1"/>
</dbReference>
<dbReference type="CDD" id="cd01651">
    <property type="entry name" value="RT_G2_intron"/>
    <property type="match status" value="1"/>
</dbReference>
<evidence type="ECO:0000256" key="1">
    <source>
        <dbReference type="ARBA" id="ARBA00034120"/>
    </source>
</evidence>
<keyword evidence="3" id="KW-0695">RNA-directed DNA polymerase</keyword>
<comment type="caution">
    <text evidence="3">The sequence shown here is derived from an EMBL/GenBank/DDBJ whole genome shotgun (WGS) entry which is preliminary data.</text>
</comment>
<dbReference type="InterPro" id="IPR051083">
    <property type="entry name" value="GrpII_Intron_Splice-Mob/Def"/>
</dbReference>
<dbReference type="NCBIfam" id="TIGR04416">
    <property type="entry name" value="group_II_RT_mat"/>
    <property type="match status" value="1"/>
</dbReference>
<dbReference type="PANTHER" id="PTHR34047">
    <property type="entry name" value="NUCLEAR INTRON MATURASE 1, MITOCHONDRIAL-RELATED"/>
    <property type="match status" value="1"/>
</dbReference>
<dbReference type="InterPro" id="IPR030931">
    <property type="entry name" value="Group_II_RT_mat"/>
</dbReference>
<protein>
    <submittedName>
        <fullName evidence="3">Group II intron reverse transcriptase/maturase</fullName>
    </submittedName>
</protein>
<evidence type="ECO:0000313" key="3">
    <source>
        <dbReference type="EMBL" id="MCS3679272.1"/>
    </source>
</evidence>
<dbReference type="Proteomes" id="UP001155027">
    <property type="component" value="Unassembled WGS sequence"/>
</dbReference>